<sequence>MASGCHYFSIPIPRIRPNRRCLRASQSPPPPASALSSSVPFLPKTLSEIRNSRVIACLRAKGGMLAMEAARAALKGGISVLEVMLSTPDASMVIQGLLKENPFSIIGVTADLTLCEIEAARMNFLLAGAVLNVDDAREAMNAGAKFLMSPGTVMEILHEVEGSGVLYIPGAMTPTEVLCAFEAGAKLVKVYPATILGGGKYISALKRPFPHIPIVASQGISIDSIKQYIDAGTTAVILSDAIFDKNAMEQGDFDTIHRLAGSAISKVAQAGIIAQQQASTHKN</sequence>
<dbReference type="PANTHER" id="PTHR30246:SF1">
    <property type="entry name" value="2-DEHYDRO-3-DEOXY-6-PHOSPHOGALACTONATE ALDOLASE-RELATED"/>
    <property type="match status" value="1"/>
</dbReference>
<dbReference type="Gene3D" id="3.20.20.70">
    <property type="entry name" value="Aldolase class I"/>
    <property type="match status" value="1"/>
</dbReference>
<comment type="subunit">
    <text evidence="3">Homotrimer.</text>
</comment>
<protein>
    <recommendedName>
        <fullName evidence="8">KHG/KDPG aldolase</fullName>
    </recommendedName>
</protein>
<dbReference type="EMBL" id="JAGFBR010000009">
    <property type="protein sequence ID" value="KAH0460968.1"/>
    <property type="molecule type" value="Genomic_DNA"/>
</dbReference>
<reference evidence="6 7" key="1">
    <citation type="journal article" date="2021" name="Hortic Res">
        <title>Chromosome-scale assembly of the Dendrobium chrysotoxum genome enhances the understanding of orchid evolution.</title>
        <authorList>
            <person name="Zhang Y."/>
            <person name="Zhang G.Q."/>
            <person name="Zhang D."/>
            <person name="Liu X.D."/>
            <person name="Xu X.Y."/>
            <person name="Sun W.H."/>
            <person name="Yu X."/>
            <person name="Zhu X."/>
            <person name="Wang Z.W."/>
            <person name="Zhao X."/>
            <person name="Zhong W.Y."/>
            <person name="Chen H."/>
            <person name="Yin W.L."/>
            <person name="Huang T."/>
            <person name="Niu S.C."/>
            <person name="Liu Z.J."/>
        </authorList>
    </citation>
    <scope>NUCLEOTIDE SEQUENCE [LARGE SCALE GENOMIC DNA]</scope>
    <source>
        <strain evidence="6">Lindl</strain>
    </source>
</reference>
<dbReference type="PANTHER" id="PTHR30246">
    <property type="entry name" value="2-KETO-3-DEOXY-6-PHOSPHOGLUCONATE ALDOLASE"/>
    <property type="match status" value="1"/>
</dbReference>
<dbReference type="AlphaFoldDB" id="A0AAV7GZB5"/>
<gene>
    <name evidence="6" type="ORF">IEQ34_008543</name>
</gene>
<organism evidence="6 7">
    <name type="scientific">Dendrobium chrysotoxum</name>
    <name type="common">Orchid</name>
    <dbReference type="NCBI Taxonomy" id="161865"/>
    <lineage>
        <taxon>Eukaryota</taxon>
        <taxon>Viridiplantae</taxon>
        <taxon>Streptophyta</taxon>
        <taxon>Embryophyta</taxon>
        <taxon>Tracheophyta</taxon>
        <taxon>Spermatophyta</taxon>
        <taxon>Magnoliopsida</taxon>
        <taxon>Liliopsida</taxon>
        <taxon>Asparagales</taxon>
        <taxon>Orchidaceae</taxon>
        <taxon>Epidendroideae</taxon>
        <taxon>Malaxideae</taxon>
        <taxon>Dendrobiinae</taxon>
        <taxon>Dendrobium</taxon>
    </lineage>
</organism>
<evidence type="ECO:0008006" key="8">
    <source>
        <dbReference type="Google" id="ProtNLM"/>
    </source>
</evidence>
<comment type="caution">
    <text evidence="6">The sequence shown here is derived from an EMBL/GenBank/DDBJ whole genome shotgun (WGS) entry which is preliminary data.</text>
</comment>
<comment type="pathway">
    <text evidence="1">Carbohydrate acid metabolism.</text>
</comment>
<evidence type="ECO:0000256" key="4">
    <source>
        <dbReference type="ARBA" id="ARBA00023239"/>
    </source>
</evidence>
<evidence type="ECO:0000256" key="2">
    <source>
        <dbReference type="ARBA" id="ARBA00006906"/>
    </source>
</evidence>
<name>A0AAV7GZB5_DENCH</name>
<comment type="similarity">
    <text evidence="2">Belongs to the KHG/KDPG aldolase family.</text>
</comment>
<evidence type="ECO:0000313" key="7">
    <source>
        <dbReference type="Proteomes" id="UP000775213"/>
    </source>
</evidence>
<keyword evidence="5" id="KW-0119">Carbohydrate metabolism</keyword>
<proteinExistence type="inferred from homology"/>
<dbReference type="InterPro" id="IPR013785">
    <property type="entry name" value="Aldolase_TIM"/>
</dbReference>
<dbReference type="InterPro" id="IPR000887">
    <property type="entry name" value="Aldlse_KDPG_KHG"/>
</dbReference>
<dbReference type="Proteomes" id="UP000775213">
    <property type="component" value="Unassembled WGS sequence"/>
</dbReference>
<dbReference type="SUPFAM" id="SSF51569">
    <property type="entry name" value="Aldolase"/>
    <property type="match status" value="1"/>
</dbReference>
<dbReference type="GO" id="GO:0016829">
    <property type="term" value="F:lyase activity"/>
    <property type="evidence" value="ECO:0007669"/>
    <property type="project" value="UniProtKB-KW"/>
</dbReference>
<accession>A0AAV7GZB5</accession>
<dbReference type="Pfam" id="PF01081">
    <property type="entry name" value="Aldolase"/>
    <property type="match status" value="1"/>
</dbReference>
<evidence type="ECO:0000256" key="5">
    <source>
        <dbReference type="ARBA" id="ARBA00023277"/>
    </source>
</evidence>
<evidence type="ECO:0000256" key="1">
    <source>
        <dbReference type="ARBA" id="ARBA00004761"/>
    </source>
</evidence>
<evidence type="ECO:0000256" key="3">
    <source>
        <dbReference type="ARBA" id="ARBA00011233"/>
    </source>
</evidence>
<evidence type="ECO:0000313" key="6">
    <source>
        <dbReference type="EMBL" id="KAH0460968.1"/>
    </source>
</evidence>
<dbReference type="CDD" id="cd00452">
    <property type="entry name" value="KDPG_aldolase"/>
    <property type="match status" value="1"/>
</dbReference>
<keyword evidence="4" id="KW-0456">Lyase</keyword>
<keyword evidence="7" id="KW-1185">Reference proteome</keyword>